<comment type="caution">
    <text evidence="3">Lacks conserved residue(s) required for the propagation of feature annotation.</text>
</comment>
<keyword evidence="1 3" id="KW-0808">Transferase</keyword>
<comment type="caution">
    <text evidence="4">The sequence shown here is derived from an EMBL/GenBank/DDBJ whole genome shotgun (WGS) entry which is preliminary data.</text>
</comment>
<comment type="similarity">
    <text evidence="3">Belongs to the IspD/TarI cytidylyltransferase family. IspD subfamily.</text>
</comment>
<dbReference type="UniPathway" id="UPA00056">
    <property type="reaction ID" value="UER00093"/>
</dbReference>
<dbReference type="InterPro" id="IPR050088">
    <property type="entry name" value="IspD/TarI_cytidylyltransf_bact"/>
</dbReference>
<evidence type="ECO:0000256" key="2">
    <source>
        <dbReference type="ARBA" id="ARBA00022695"/>
    </source>
</evidence>
<dbReference type="eggNOG" id="COG1211">
    <property type="taxonomic scope" value="Bacteria"/>
</dbReference>
<evidence type="ECO:0000256" key="1">
    <source>
        <dbReference type="ARBA" id="ARBA00022679"/>
    </source>
</evidence>
<dbReference type="Pfam" id="PF01128">
    <property type="entry name" value="IspD"/>
    <property type="match status" value="1"/>
</dbReference>
<dbReference type="EC" id="2.7.7.60" evidence="3"/>
<accession>S7U6K3</accession>
<comment type="function">
    <text evidence="3">Catalyzes the formation of 4-diphosphocytidyl-2-C-methyl-D-erythritol from CTP and 2-C-methyl-D-erythritol 4-phosphate (MEP).</text>
</comment>
<dbReference type="CDD" id="cd02516">
    <property type="entry name" value="CDP-ME_synthetase"/>
    <property type="match status" value="1"/>
</dbReference>
<dbReference type="Proteomes" id="UP000014977">
    <property type="component" value="Unassembled WGS sequence"/>
</dbReference>
<dbReference type="GO" id="GO:0050518">
    <property type="term" value="F:2-C-methyl-D-erythritol 4-phosphate cytidylyltransferase activity"/>
    <property type="evidence" value="ECO:0007669"/>
    <property type="project" value="UniProtKB-UniRule"/>
</dbReference>
<dbReference type="Gene3D" id="3.90.550.10">
    <property type="entry name" value="Spore Coat Polysaccharide Biosynthesis Protein SpsA, Chain A"/>
    <property type="match status" value="1"/>
</dbReference>
<organism evidence="4 5">
    <name type="scientific">Desulfococcus multivorans DSM 2059</name>
    <dbReference type="NCBI Taxonomy" id="1121405"/>
    <lineage>
        <taxon>Bacteria</taxon>
        <taxon>Pseudomonadati</taxon>
        <taxon>Thermodesulfobacteriota</taxon>
        <taxon>Desulfobacteria</taxon>
        <taxon>Desulfobacterales</taxon>
        <taxon>Desulfococcaceae</taxon>
        <taxon>Desulfococcus</taxon>
    </lineage>
</organism>
<protein>
    <recommendedName>
        <fullName evidence="3">2-C-methyl-D-erythritol 4-phosphate cytidylyltransferase</fullName>
        <ecNumber evidence="3">2.7.7.60</ecNumber>
    </recommendedName>
    <alternativeName>
        <fullName evidence="3">4-diphosphocytidyl-2C-methyl-D-erythritol synthase</fullName>
    </alternativeName>
    <alternativeName>
        <fullName evidence="3">MEP cytidylyltransferase</fullName>
        <shortName evidence="3">MCT</shortName>
    </alternativeName>
</protein>
<dbReference type="EMBL" id="ATHJ01000011">
    <property type="protein sequence ID" value="EPR44977.1"/>
    <property type="molecule type" value="Genomic_DNA"/>
</dbReference>
<dbReference type="STRING" id="897.B2D07_11950"/>
<comment type="catalytic activity">
    <reaction evidence="3">
        <text>2-C-methyl-D-erythritol 4-phosphate + CTP + H(+) = 4-CDP-2-C-methyl-D-erythritol + diphosphate</text>
        <dbReference type="Rhea" id="RHEA:13429"/>
        <dbReference type="ChEBI" id="CHEBI:15378"/>
        <dbReference type="ChEBI" id="CHEBI:33019"/>
        <dbReference type="ChEBI" id="CHEBI:37563"/>
        <dbReference type="ChEBI" id="CHEBI:57823"/>
        <dbReference type="ChEBI" id="CHEBI:58262"/>
        <dbReference type="EC" id="2.7.7.60"/>
    </reaction>
</comment>
<evidence type="ECO:0000256" key="3">
    <source>
        <dbReference type="HAMAP-Rule" id="MF_00108"/>
    </source>
</evidence>
<dbReference type="InterPro" id="IPR001228">
    <property type="entry name" value="IspD"/>
</dbReference>
<keyword evidence="5" id="KW-1185">Reference proteome</keyword>
<dbReference type="PATRIC" id="fig|1121405.3.peg.173"/>
<dbReference type="GO" id="GO:0019288">
    <property type="term" value="P:isopentenyl diphosphate biosynthetic process, methylerythritol 4-phosphate pathway"/>
    <property type="evidence" value="ECO:0007669"/>
    <property type="project" value="UniProtKB-UniRule"/>
</dbReference>
<sequence length="223" mass="24334">MKSDLRKQYLVFGGRSILSHTLAAFLTCPDVHRIFLVIPEADEAYCRDHILADFPDDCAIVDLVSGGVERQESVYNGLEAAMGLADIVAIHDGVRPFVQPDLITRCLAGAKAYGACVPGVPAVDTLKTVDNDITIEKTLDRRKVWCAQTPQAFRYDLIWAAHESARSAGVVETDDAALLERLGRPVRMIPGSRYNLKITTPEDLALASAVLALAASRKNRTKS</sequence>
<evidence type="ECO:0000313" key="4">
    <source>
        <dbReference type="EMBL" id="EPR44977.1"/>
    </source>
</evidence>
<proteinExistence type="inferred from homology"/>
<keyword evidence="3" id="KW-0414">Isoprene biosynthesis</keyword>
<dbReference type="FunFam" id="3.90.550.10:FF:000003">
    <property type="entry name" value="2-C-methyl-D-erythritol 4-phosphate cytidylyltransferase"/>
    <property type="match status" value="1"/>
</dbReference>
<name>S7U6K3_DESML</name>
<feature type="site" description="Positions MEP for the nucleophilic attack" evidence="3">
    <location>
        <position position="197"/>
    </location>
</feature>
<evidence type="ECO:0000313" key="5">
    <source>
        <dbReference type="Proteomes" id="UP000014977"/>
    </source>
</evidence>
<gene>
    <name evidence="3" type="primary">ispD</name>
    <name evidence="4" type="ORF">dsmv_1013</name>
</gene>
<dbReference type="AlphaFoldDB" id="S7U6K3"/>
<dbReference type="InterPro" id="IPR034683">
    <property type="entry name" value="IspD/TarI"/>
</dbReference>
<comment type="pathway">
    <text evidence="3">Isoprenoid biosynthesis; isopentenyl diphosphate biosynthesis via DXP pathway; isopentenyl diphosphate from 1-deoxy-D-xylulose 5-phosphate: step 2/6.</text>
</comment>
<dbReference type="HAMAP" id="MF_00108">
    <property type="entry name" value="IspD"/>
    <property type="match status" value="1"/>
</dbReference>
<reference evidence="4 5" key="1">
    <citation type="journal article" date="2013" name="Genome Announc.">
        <title>Draft genome sequences for three mercury-methylating, sulfate-reducing bacteria.</title>
        <authorList>
            <person name="Brown S.D."/>
            <person name="Hurt R.A.Jr."/>
            <person name="Gilmour C.C."/>
            <person name="Elias D.A."/>
        </authorList>
    </citation>
    <scope>NUCLEOTIDE SEQUENCE [LARGE SCALE GENOMIC DNA]</scope>
    <source>
        <strain evidence="4 5">DSM 2059</strain>
    </source>
</reference>
<keyword evidence="2 3" id="KW-0548">Nucleotidyltransferase</keyword>
<dbReference type="SUPFAM" id="SSF53448">
    <property type="entry name" value="Nucleotide-diphospho-sugar transferases"/>
    <property type="match status" value="1"/>
</dbReference>
<feature type="site" description="Transition state stabilizer" evidence="3">
    <location>
        <position position="7"/>
    </location>
</feature>
<dbReference type="InterPro" id="IPR029044">
    <property type="entry name" value="Nucleotide-diphossugar_trans"/>
</dbReference>
<dbReference type="PANTHER" id="PTHR32125">
    <property type="entry name" value="2-C-METHYL-D-ERYTHRITOL 4-PHOSPHATE CYTIDYLYLTRANSFERASE, CHLOROPLASTIC"/>
    <property type="match status" value="1"/>
</dbReference>
<dbReference type="NCBIfam" id="TIGR00453">
    <property type="entry name" value="ispD"/>
    <property type="match status" value="1"/>
</dbReference>
<dbReference type="PANTHER" id="PTHR32125:SF4">
    <property type="entry name" value="2-C-METHYL-D-ERYTHRITOL 4-PHOSPHATE CYTIDYLYLTRANSFERASE, CHLOROPLASTIC"/>
    <property type="match status" value="1"/>
</dbReference>
<feature type="site" description="Positions MEP for the nucleophilic attack" evidence="3">
    <location>
        <position position="141"/>
    </location>
</feature>